<dbReference type="OrthoDB" id="679392at2"/>
<sequence length="200" mass="22229">MAGSVVLLTGFIATIWITIGVYIAGKFYPNYNHKTQFCSELGATGSPTEKLSPLINNYPLGLLFCLFGWSVIAHANEALTLTAVGWLIIIHGIGTWVAGYFPMDKDPYTKTPTLNCQIHSHAGLVMLLSLLIAPLLVLFSDLAFEFRIFSGVSAAIACFYLYRMAKAFKQKTYLGLYQRISYWAKLIWLATLSLLLWSST</sequence>
<accession>A0A0C1MNB6</accession>
<organism evidence="2 3">
    <name type="scientific">Pseudoalteromonas luteoviolacea</name>
    <dbReference type="NCBI Taxonomy" id="43657"/>
    <lineage>
        <taxon>Bacteria</taxon>
        <taxon>Pseudomonadati</taxon>
        <taxon>Pseudomonadota</taxon>
        <taxon>Gammaproteobacteria</taxon>
        <taxon>Alteromonadales</taxon>
        <taxon>Pseudoalteromonadaceae</taxon>
        <taxon>Pseudoalteromonas</taxon>
    </lineage>
</organism>
<feature type="transmembrane region" description="Helical" evidence="1">
    <location>
        <begin position="78"/>
        <end position="101"/>
    </location>
</feature>
<evidence type="ECO:0000256" key="1">
    <source>
        <dbReference type="SAM" id="Phobius"/>
    </source>
</evidence>
<dbReference type="AlphaFoldDB" id="A0A0C1MNB6"/>
<dbReference type="RefSeq" id="WP_039610565.1">
    <property type="nucleotide sequence ID" value="NZ_JWIC01000007.1"/>
</dbReference>
<evidence type="ECO:0008006" key="4">
    <source>
        <dbReference type="Google" id="ProtNLM"/>
    </source>
</evidence>
<dbReference type="Pfam" id="PF06197">
    <property type="entry name" value="DUF998"/>
    <property type="match status" value="1"/>
</dbReference>
<keyword evidence="1" id="KW-0472">Membrane</keyword>
<feature type="transmembrane region" description="Helical" evidence="1">
    <location>
        <begin position="54"/>
        <end position="72"/>
    </location>
</feature>
<feature type="transmembrane region" description="Helical" evidence="1">
    <location>
        <begin position="182"/>
        <end position="199"/>
    </location>
</feature>
<dbReference type="InterPro" id="IPR009339">
    <property type="entry name" value="DUF998"/>
</dbReference>
<feature type="transmembrane region" description="Helical" evidence="1">
    <location>
        <begin position="146"/>
        <end position="162"/>
    </location>
</feature>
<protein>
    <recommendedName>
        <fullName evidence="4">DUF998 domain-containing protein</fullName>
    </recommendedName>
</protein>
<name>A0A0C1MNB6_9GAMM</name>
<dbReference type="Proteomes" id="UP000031327">
    <property type="component" value="Unassembled WGS sequence"/>
</dbReference>
<evidence type="ECO:0000313" key="2">
    <source>
        <dbReference type="EMBL" id="KID55993.1"/>
    </source>
</evidence>
<gene>
    <name evidence="2" type="ORF">JF50_16885</name>
</gene>
<evidence type="ECO:0000313" key="3">
    <source>
        <dbReference type="Proteomes" id="UP000031327"/>
    </source>
</evidence>
<keyword evidence="1" id="KW-1133">Transmembrane helix</keyword>
<feature type="transmembrane region" description="Helical" evidence="1">
    <location>
        <begin position="6"/>
        <end position="25"/>
    </location>
</feature>
<feature type="transmembrane region" description="Helical" evidence="1">
    <location>
        <begin position="122"/>
        <end position="140"/>
    </location>
</feature>
<keyword evidence="1" id="KW-0812">Transmembrane</keyword>
<comment type="caution">
    <text evidence="2">The sequence shown here is derived from an EMBL/GenBank/DDBJ whole genome shotgun (WGS) entry which is preliminary data.</text>
</comment>
<reference evidence="2 3" key="1">
    <citation type="submission" date="2014-12" db="EMBL/GenBank/DDBJ databases">
        <title>Draft Genome Sequence of Pseudoalteromonas luteoviolacea HI1.</title>
        <authorList>
            <person name="Asahina A.Y."/>
            <person name="Hadfield M.G."/>
        </authorList>
    </citation>
    <scope>NUCLEOTIDE SEQUENCE [LARGE SCALE GENOMIC DNA]</scope>
    <source>
        <strain evidence="2 3">HI1</strain>
    </source>
</reference>
<proteinExistence type="predicted"/>
<dbReference type="EMBL" id="JWIC01000007">
    <property type="protein sequence ID" value="KID55993.1"/>
    <property type="molecule type" value="Genomic_DNA"/>
</dbReference>